<comment type="caution">
    <text evidence="1">The sequence shown here is derived from an EMBL/GenBank/DDBJ whole genome shotgun (WGS) entry which is preliminary data.</text>
</comment>
<dbReference type="InterPro" id="IPR036614">
    <property type="entry name" value="RusA-like_sf"/>
</dbReference>
<name>A0A841TAQ7_9BACL</name>
<dbReference type="GO" id="GO:0006281">
    <property type="term" value="P:DNA repair"/>
    <property type="evidence" value="ECO:0007669"/>
    <property type="project" value="InterPro"/>
</dbReference>
<organism evidence="1 2">
    <name type="scientific">Cohnella lubricantis</name>
    <dbReference type="NCBI Taxonomy" id="2163172"/>
    <lineage>
        <taxon>Bacteria</taxon>
        <taxon>Bacillati</taxon>
        <taxon>Bacillota</taxon>
        <taxon>Bacilli</taxon>
        <taxon>Bacillales</taxon>
        <taxon>Paenibacillaceae</taxon>
        <taxon>Cohnella</taxon>
    </lineage>
</organism>
<dbReference type="EMBL" id="JACJVN010000017">
    <property type="protein sequence ID" value="MBB6676478.1"/>
    <property type="molecule type" value="Genomic_DNA"/>
</dbReference>
<dbReference type="Pfam" id="PF05866">
    <property type="entry name" value="RusA"/>
    <property type="match status" value="1"/>
</dbReference>
<evidence type="ECO:0000313" key="2">
    <source>
        <dbReference type="Proteomes" id="UP000574133"/>
    </source>
</evidence>
<evidence type="ECO:0000313" key="1">
    <source>
        <dbReference type="EMBL" id="MBB6676478.1"/>
    </source>
</evidence>
<dbReference type="Gene3D" id="3.30.1330.70">
    <property type="entry name" value="Holliday junction resolvase RusA"/>
    <property type="match status" value="1"/>
</dbReference>
<protein>
    <submittedName>
        <fullName evidence="1">RusA family crossover junction endodeoxyribonuclease</fullName>
    </submittedName>
</protein>
<reference evidence="1 2" key="1">
    <citation type="submission" date="2020-08" db="EMBL/GenBank/DDBJ databases">
        <title>Cohnella phylogeny.</title>
        <authorList>
            <person name="Dunlap C."/>
        </authorList>
    </citation>
    <scope>NUCLEOTIDE SEQUENCE [LARGE SCALE GENOMIC DNA]</scope>
    <source>
        <strain evidence="1 2">DSM 103658</strain>
    </source>
</reference>
<gene>
    <name evidence="1" type="ORF">H4Q31_03960</name>
</gene>
<dbReference type="AlphaFoldDB" id="A0A841TAQ7"/>
<sequence length="129" mass="15191">MGVRLTIPGTTPSVNHMYKDKWIKGRKYRVLTDEAQAWADEAVLLAKSWRNRTRWSTPEGKVVVNLWFFFPDNRKRDTHNGQKLLLDCLEAAGIYENDRYALPRIMDWEIDRANPRIELEIFKLQEVAS</sequence>
<dbReference type="Proteomes" id="UP000574133">
    <property type="component" value="Unassembled WGS sequence"/>
</dbReference>
<dbReference type="SUPFAM" id="SSF103084">
    <property type="entry name" value="Holliday junction resolvase RusA"/>
    <property type="match status" value="1"/>
</dbReference>
<dbReference type="InterPro" id="IPR008822">
    <property type="entry name" value="Endonuclease_RusA-like"/>
</dbReference>
<accession>A0A841TAQ7</accession>
<dbReference type="GO" id="GO:0000287">
    <property type="term" value="F:magnesium ion binding"/>
    <property type="evidence" value="ECO:0007669"/>
    <property type="project" value="InterPro"/>
</dbReference>
<proteinExistence type="predicted"/>
<dbReference type="GO" id="GO:0006310">
    <property type="term" value="P:DNA recombination"/>
    <property type="evidence" value="ECO:0007669"/>
    <property type="project" value="InterPro"/>
</dbReference>
<keyword evidence="2" id="KW-1185">Reference proteome</keyword>